<dbReference type="PANTHER" id="PTHR30388:SF6">
    <property type="entry name" value="XANTHINE DEHYDROGENASE SUBUNIT A-RELATED"/>
    <property type="match status" value="1"/>
</dbReference>
<name>A0A381Z545_9ZZZZ</name>
<accession>A0A381Z545</accession>
<gene>
    <name evidence="2" type="ORF">METZ01_LOCUS137259</name>
</gene>
<dbReference type="InterPro" id="IPR052698">
    <property type="entry name" value="MoCofactor_Util/Proc"/>
</dbReference>
<proteinExistence type="predicted"/>
<dbReference type="EMBL" id="UINC01019999">
    <property type="protein sequence ID" value="SVA84405.1"/>
    <property type="molecule type" value="Genomic_DNA"/>
</dbReference>
<reference evidence="2" key="1">
    <citation type="submission" date="2018-05" db="EMBL/GenBank/DDBJ databases">
        <authorList>
            <person name="Lanie J.A."/>
            <person name="Ng W.-L."/>
            <person name="Kazmierczak K.M."/>
            <person name="Andrzejewski T.M."/>
            <person name="Davidsen T.M."/>
            <person name="Wayne K.J."/>
            <person name="Tettelin H."/>
            <person name="Glass J.I."/>
            <person name="Rusch D."/>
            <person name="Podicherti R."/>
            <person name="Tsui H.-C.T."/>
            <person name="Winkler M.E."/>
        </authorList>
    </citation>
    <scope>NUCLEOTIDE SEQUENCE</scope>
</reference>
<evidence type="ECO:0000259" key="1">
    <source>
        <dbReference type="Pfam" id="PF02625"/>
    </source>
</evidence>
<dbReference type="AlphaFoldDB" id="A0A381Z545"/>
<feature type="non-terminal residue" evidence="2">
    <location>
        <position position="222"/>
    </location>
</feature>
<protein>
    <recommendedName>
        <fullName evidence="1">XdhC- CoxI domain-containing protein</fullName>
    </recommendedName>
</protein>
<dbReference type="PANTHER" id="PTHR30388">
    <property type="entry name" value="ALDEHYDE OXIDOREDUCTASE MOLYBDENUM COFACTOR ASSEMBLY PROTEIN"/>
    <property type="match status" value="1"/>
</dbReference>
<dbReference type="Pfam" id="PF02625">
    <property type="entry name" value="XdhC_CoxI"/>
    <property type="match status" value="1"/>
</dbReference>
<organism evidence="2">
    <name type="scientific">marine metagenome</name>
    <dbReference type="NCBI Taxonomy" id="408172"/>
    <lineage>
        <taxon>unclassified sequences</taxon>
        <taxon>metagenomes</taxon>
        <taxon>ecological metagenomes</taxon>
    </lineage>
</organism>
<evidence type="ECO:0000313" key="2">
    <source>
        <dbReference type="EMBL" id="SVA84405.1"/>
    </source>
</evidence>
<dbReference type="InterPro" id="IPR003777">
    <property type="entry name" value="XdhC_CoxI"/>
</dbReference>
<sequence length="222" mass="24086">MTWLSSFKKAIALNNGCVLLTVIETKGSTPCSVGDKIVYSNKQLTFGSIGGGNLEFQALTLAQDLLDKDSNSTHLEKYPLGATLGQCCGGYVKVMFESFLNNSSKLKKKNSWLETVSNLIEKQQDFVVATIIDNQTDKRNSGKKFVYTANQDSSPSIDSGLTSKISAGAYNLLSTNDSPTIVQYQSTSESLIEVCYEKVNNTELQSVAIFGAGHISRALMPI</sequence>
<feature type="domain" description="XdhC- CoxI" evidence="1">
    <location>
        <begin position="14"/>
        <end position="72"/>
    </location>
</feature>